<evidence type="ECO:0000256" key="1">
    <source>
        <dbReference type="SAM" id="Coils"/>
    </source>
</evidence>
<name>A0ABQ9HZZ8_9NEOP</name>
<dbReference type="Proteomes" id="UP001159363">
    <property type="component" value="Chromosome 3"/>
</dbReference>
<accession>A0ABQ9HZZ8</accession>
<evidence type="ECO:0000313" key="2">
    <source>
        <dbReference type="EMBL" id="KAJ8889950.1"/>
    </source>
</evidence>
<feature type="non-terminal residue" evidence="2">
    <location>
        <position position="171"/>
    </location>
</feature>
<organism evidence="2 3">
    <name type="scientific">Dryococelus australis</name>
    <dbReference type="NCBI Taxonomy" id="614101"/>
    <lineage>
        <taxon>Eukaryota</taxon>
        <taxon>Metazoa</taxon>
        <taxon>Ecdysozoa</taxon>
        <taxon>Arthropoda</taxon>
        <taxon>Hexapoda</taxon>
        <taxon>Insecta</taxon>
        <taxon>Pterygota</taxon>
        <taxon>Neoptera</taxon>
        <taxon>Polyneoptera</taxon>
        <taxon>Phasmatodea</taxon>
        <taxon>Verophasmatodea</taxon>
        <taxon>Anareolatae</taxon>
        <taxon>Phasmatidae</taxon>
        <taxon>Eurycanthinae</taxon>
        <taxon>Dryococelus</taxon>
    </lineage>
</organism>
<comment type="caution">
    <text evidence="2">The sequence shown here is derived from an EMBL/GenBank/DDBJ whole genome shotgun (WGS) entry which is preliminary data.</text>
</comment>
<feature type="coiled-coil region" evidence="1">
    <location>
        <begin position="118"/>
        <end position="163"/>
    </location>
</feature>
<dbReference type="EMBL" id="JARBHB010000003">
    <property type="protein sequence ID" value="KAJ8889950.1"/>
    <property type="molecule type" value="Genomic_DNA"/>
</dbReference>
<protein>
    <submittedName>
        <fullName evidence="2">Uncharacterized protein</fullName>
    </submittedName>
</protein>
<evidence type="ECO:0000313" key="3">
    <source>
        <dbReference type="Proteomes" id="UP001159363"/>
    </source>
</evidence>
<reference evidence="2 3" key="1">
    <citation type="submission" date="2023-02" db="EMBL/GenBank/DDBJ databases">
        <title>LHISI_Scaffold_Assembly.</title>
        <authorList>
            <person name="Stuart O.P."/>
            <person name="Cleave R."/>
            <person name="Magrath M.J.L."/>
            <person name="Mikheyev A.S."/>
        </authorList>
    </citation>
    <scope>NUCLEOTIDE SEQUENCE [LARGE SCALE GENOMIC DNA]</scope>
    <source>
        <strain evidence="2">Daus_M_001</strain>
        <tissue evidence="2">Leg muscle</tissue>
    </source>
</reference>
<keyword evidence="1" id="KW-0175">Coiled coil</keyword>
<keyword evidence="3" id="KW-1185">Reference proteome</keyword>
<sequence length="171" mass="19580">MGDVKYPNVAIIFKAVLSRLRGNADLEEGFSLSSNFLMQDKASMSGKTLNAAMTVKSAMKMFHMQPDLVPITRELVALACVAHASYNAHLQQKKMHRKKLNWRRKIMAENGKHKMKLIASAENKLKVLQSEQKQKRKTADALFEEANKRLKEALEKCKTWEKLVWHMLVGR</sequence>
<proteinExistence type="predicted"/>
<gene>
    <name evidence="2" type="ORF">PR048_009455</name>
</gene>